<dbReference type="Proteomes" id="UP000051330">
    <property type="component" value="Unassembled WGS sequence"/>
</dbReference>
<dbReference type="PATRIC" id="fig|1423792.3.peg.2368"/>
<keyword evidence="3" id="KW-1185">Reference proteome</keyword>
<accession>A0A0R1MZE8</accession>
<dbReference type="Gene3D" id="3.90.180.10">
    <property type="entry name" value="Medium-chain alcohol dehydrogenases, catalytic domain"/>
    <property type="match status" value="2"/>
</dbReference>
<dbReference type="InterPro" id="IPR013154">
    <property type="entry name" value="ADH-like_N"/>
</dbReference>
<gene>
    <name evidence="2" type="ORF">FD09_GL002330</name>
</gene>
<dbReference type="PANTHER" id="PTHR43482">
    <property type="entry name" value="PROTEIN AST1-RELATED"/>
    <property type="match status" value="1"/>
</dbReference>
<dbReference type="STRING" id="1423792.FD09_GL002330"/>
<dbReference type="SUPFAM" id="SSF50129">
    <property type="entry name" value="GroES-like"/>
    <property type="match status" value="1"/>
</dbReference>
<comment type="caution">
    <text evidence="2">The sequence shown here is derived from an EMBL/GenBank/DDBJ whole genome shotgun (WGS) entry which is preliminary data.</text>
</comment>
<dbReference type="OrthoDB" id="9782155at2"/>
<dbReference type="PANTHER" id="PTHR43482:SF1">
    <property type="entry name" value="PROTEIN AST1-RELATED"/>
    <property type="match status" value="1"/>
</dbReference>
<dbReference type="InterPro" id="IPR011032">
    <property type="entry name" value="GroES-like_sf"/>
</dbReference>
<dbReference type="InterPro" id="IPR036291">
    <property type="entry name" value="NAD(P)-bd_dom_sf"/>
</dbReference>
<dbReference type="Pfam" id="PF08240">
    <property type="entry name" value="ADH_N"/>
    <property type="match status" value="1"/>
</dbReference>
<organism evidence="2 3">
    <name type="scientific">Schleiferilactobacillus perolens DSM 12744</name>
    <dbReference type="NCBI Taxonomy" id="1423792"/>
    <lineage>
        <taxon>Bacteria</taxon>
        <taxon>Bacillati</taxon>
        <taxon>Bacillota</taxon>
        <taxon>Bacilli</taxon>
        <taxon>Lactobacillales</taxon>
        <taxon>Lactobacillaceae</taxon>
        <taxon>Schleiferilactobacillus</taxon>
    </lineage>
</organism>
<sequence length="312" mass="33279">MAQNRALSLTGDPAHPYVWVTSALKAASKLPADEVIVQITYSHINHKDRLALDPANKVIPAAAYPRIGGIDLAGVVAVSKHPMWPKGTPVLATGFDIGITRDGGFAEYCQLPIRYLVQLPDHLSAEQAMQMGTAGLTAGAALAEMFRNPRLVAKDSPLLITGGHSDVARIAAGILHHRGFTNVTVNTNHHWPAPSRPLAHAKYAAVLDTVGGDALSHLLPQMMPNGAVLAVGNLGEGRLDTSIFPFILRGVRLIGIDSVHLPISDRAEIWQLLATNLAPQPFPPHTTIPFAELPNALRSQVPTPLTAVQIAH</sequence>
<dbReference type="InterPro" id="IPR052585">
    <property type="entry name" value="Lipid_raft_assoc_Zn_ADH"/>
</dbReference>
<dbReference type="EMBL" id="AZEC01000004">
    <property type="protein sequence ID" value="KRL13494.1"/>
    <property type="molecule type" value="Genomic_DNA"/>
</dbReference>
<feature type="domain" description="Alcohol dehydrogenase-like N-terminal" evidence="1">
    <location>
        <begin position="32"/>
        <end position="121"/>
    </location>
</feature>
<dbReference type="SUPFAM" id="SSF51735">
    <property type="entry name" value="NAD(P)-binding Rossmann-fold domains"/>
    <property type="match status" value="1"/>
</dbReference>
<reference evidence="2 3" key="1">
    <citation type="journal article" date="2015" name="Genome Announc.">
        <title>Expanding the biotechnology potential of lactobacilli through comparative genomics of 213 strains and associated genera.</title>
        <authorList>
            <person name="Sun Z."/>
            <person name="Harris H.M."/>
            <person name="McCann A."/>
            <person name="Guo C."/>
            <person name="Argimon S."/>
            <person name="Zhang W."/>
            <person name="Yang X."/>
            <person name="Jeffery I.B."/>
            <person name="Cooney J.C."/>
            <person name="Kagawa T.F."/>
            <person name="Liu W."/>
            <person name="Song Y."/>
            <person name="Salvetti E."/>
            <person name="Wrobel A."/>
            <person name="Rasinkangas P."/>
            <person name="Parkhill J."/>
            <person name="Rea M.C."/>
            <person name="O'Sullivan O."/>
            <person name="Ritari J."/>
            <person name="Douillard F.P."/>
            <person name="Paul Ross R."/>
            <person name="Yang R."/>
            <person name="Briner A.E."/>
            <person name="Felis G.E."/>
            <person name="de Vos W.M."/>
            <person name="Barrangou R."/>
            <person name="Klaenhammer T.R."/>
            <person name="Caufield P.W."/>
            <person name="Cui Y."/>
            <person name="Zhang H."/>
            <person name="O'Toole P.W."/>
        </authorList>
    </citation>
    <scope>NUCLEOTIDE SEQUENCE [LARGE SCALE GENOMIC DNA]</scope>
    <source>
        <strain evidence="2 3">DSM 12744</strain>
    </source>
</reference>
<evidence type="ECO:0000313" key="2">
    <source>
        <dbReference type="EMBL" id="KRL13494.1"/>
    </source>
</evidence>
<evidence type="ECO:0000313" key="3">
    <source>
        <dbReference type="Proteomes" id="UP000051330"/>
    </source>
</evidence>
<proteinExistence type="predicted"/>
<dbReference type="AlphaFoldDB" id="A0A0R1MZE8"/>
<protein>
    <recommendedName>
        <fullName evidence="1">Alcohol dehydrogenase-like N-terminal domain-containing protein</fullName>
    </recommendedName>
</protein>
<evidence type="ECO:0000259" key="1">
    <source>
        <dbReference type="Pfam" id="PF08240"/>
    </source>
</evidence>
<name>A0A0R1MZE8_9LACO</name>
<dbReference type="Gene3D" id="3.40.50.720">
    <property type="entry name" value="NAD(P)-binding Rossmann-like Domain"/>
    <property type="match status" value="2"/>
</dbReference>